<protein>
    <submittedName>
        <fullName evidence="2">Uncharacterized protein</fullName>
    </submittedName>
</protein>
<name>A0A6M0R7D4_9CLOT</name>
<keyword evidence="1" id="KW-0175">Coiled coil</keyword>
<dbReference type="EMBL" id="SXDP01000001">
    <property type="protein sequence ID" value="NEZ46132.1"/>
    <property type="molecule type" value="Genomic_DNA"/>
</dbReference>
<sequence>MKVNRLDKVNQILGLKEENEVLKFVLREYVSKSITYKDLLQKALELLERYQEKVEGLERRIDMWADETVRIYREKGDLDKALKAVGKEIRIYELNKNKGEM</sequence>
<evidence type="ECO:0000313" key="2">
    <source>
        <dbReference type="EMBL" id="NEZ46132.1"/>
    </source>
</evidence>
<comment type="caution">
    <text evidence="2">The sequence shown here is derived from an EMBL/GenBank/DDBJ whole genome shotgun (WGS) entry which is preliminary data.</text>
</comment>
<gene>
    <name evidence="2" type="ORF">FDF74_02765</name>
</gene>
<keyword evidence="3" id="KW-1185">Reference proteome</keyword>
<feature type="coiled-coil region" evidence="1">
    <location>
        <begin position="40"/>
        <end position="67"/>
    </location>
</feature>
<dbReference type="AlphaFoldDB" id="A0A6M0R7D4"/>
<evidence type="ECO:0000256" key="1">
    <source>
        <dbReference type="SAM" id="Coils"/>
    </source>
</evidence>
<evidence type="ECO:0000313" key="3">
    <source>
        <dbReference type="Proteomes" id="UP000473885"/>
    </source>
</evidence>
<reference evidence="2 3" key="1">
    <citation type="submission" date="2019-04" db="EMBL/GenBank/DDBJ databases">
        <title>Genome sequencing of Clostridium botulinum Groups I-IV and Clostridium butyricum.</title>
        <authorList>
            <person name="Brunt J."/>
            <person name="Van Vliet A.H.M."/>
            <person name="Stringer S.C."/>
            <person name="Carter A.T."/>
            <person name="Peck M.W."/>
        </authorList>
    </citation>
    <scope>NUCLEOTIDE SEQUENCE [LARGE SCALE GENOMIC DNA]</scope>
    <source>
        <strain evidence="2 3">IFR 18/094</strain>
    </source>
</reference>
<proteinExistence type="predicted"/>
<dbReference type="Proteomes" id="UP000473885">
    <property type="component" value="Unassembled WGS sequence"/>
</dbReference>
<organism evidence="2 3">
    <name type="scientific">Clostridium niameyense</name>
    <dbReference type="NCBI Taxonomy" id="1622073"/>
    <lineage>
        <taxon>Bacteria</taxon>
        <taxon>Bacillati</taxon>
        <taxon>Bacillota</taxon>
        <taxon>Clostridia</taxon>
        <taxon>Eubacteriales</taxon>
        <taxon>Clostridiaceae</taxon>
        <taxon>Clostridium</taxon>
    </lineage>
</organism>
<dbReference type="RefSeq" id="WP_163248406.1">
    <property type="nucleotide sequence ID" value="NZ_SXDP01000001.1"/>
</dbReference>
<accession>A0A6M0R7D4</accession>